<dbReference type="EMBL" id="CAJVPT010039233">
    <property type="protein sequence ID" value="CAG8722295.1"/>
    <property type="molecule type" value="Genomic_DNA"/>
</dbReference>
<gene>
    <name evidence="1" type="ORF">ACOLOM_LOCUS11193</name>
</gene>
<organism evidence="1 2">
    <name type="scientific">Acaulospora colombiana</name>
    <dbReference type="NCBI Taxonomy" id="27376"/>
    <lineage>
        <taxon>Eukaryota</taxon>
        <taxon>Fungi</taxon>
        <taxon>Fungi incertae sedis</taxon>
        <taxon>Mucoromycota</taxon>
        <taxon>Glomeromycotina</taxon>
        <taxon>Glomeromycetes</taxon>
        <taxon>Diversisporales</taxon>
        <taxon>Acaulosporaceae</taxon>
        <taxon>Acaulospora</taxon>
    </lineage>
</organism>
<proteinExistence type="predicted"/>
<dbReference type="Proteomes" id="UP000789525">
    <property type="component" value="Unassembled WGS sequence"/>
</dbReference>
<name>A0ACA9PSX2_9GLOM</name>
<accession>A0ACA9PSX2</accession>
<protein>
    <submittedName>
        <fullName evidence="1">1696_t:CDS:1</fullName>
    </submittedName>
</protein>
<feature type="non-terminal residue" evidence="1">
    <location>
        <position position="77"/>
    </location>
</feature>
<sequence length="77" mass="9237">YNSLEWGGILEKRIEMTKKNDFLQWIIIDQGYPPVIRKYGLYQMYLQWELKGLEGIKCETCGDRLQSNCTRILKEYN</sequence>
<reference evidence="1" key="1">
    <citation type="submission" date="2021-06" db="EMBL/GenBank/DDBJ databases">
        <authorList>
            <person name="Kallberg Y."/>
            <person name="Tangrot J."/>
            <person name="Rosling A."/>
        </authorList>
    </citation>
    <scope>NUCLEOTIDE SEQUENCE</scope>
    <source>
        <strain evidence="1">CL356</strain>
    </source>
</reference>
<comment type="caution">
    <text evidence="1">The sequence shown here is derived from an EMBL/GenBank/DDBJ whole genome shotgun (WGS) entry which is preliminary data.</text>
</comment>
<feature type="non-terminal residue" evidence="1">
    <location>
        <position position="1"/>
    </location>
</feature>
<evidence type="ECO:0000313" key="1">
    <source>
        <dbReference type="EMBL" id="CAG8722295.1"/>
    </source>
</evidence>
<evidence type="ECO:0000313" key="2">
    <source>
        <dbReference type="Proteomes" id="UP000789525"/>
    </source>
</evidence>
<keyword evidence="2" id="KW-1185">Reference proteome</keyword>